<reference evidence="2" key="1">
    <citation type="submission" date="2023-06" db="EMBL/GenBank/DDBJ databases">
        <authorList>
            <consortium name="Lawrence Berkeley National Laboratory"/>
            <person name="Ahrendt S."/>
            <person name="Sahu N."/>
            <person name="Indic B."/>
            <person name="Wong-Bajracharya J."/>
            <person name="Merenyi Z."/>
            <person name="Ke H.-M."/>
            <person name="Monk M."/>
            <person name="Kocsube S."/>
            <person name="Drula E."/>
            <person name="Lipzen A."/>
            <person name="Balint B."/>
            <person name="Henrissat B."/>
            <person name="Andreopoulos B."/>
            <person name="Martin F.M."/>
            <person name="Harder C.B."/>
            <person name="Rigling D."/>
            <person name="Ford K.L."/>
            <person name="Foster G.D."/>
            <person name="Pangilinan J."/>
            <person name="Papanicolaou A."/>
            <person name="Barry K."/>
            <person name="LaButti K."/>
            <person name="Viragh M."/>
            <person name="Koriabine M."/>
            <person name="Yan M."/>
            <person name="Riley R."/>
            <person name="Champramary S."/>
            <person name="Plett K.L."/>
            <person name="Tsai I.J."/>
            <person name="Slot J."/>
            <person name="Sipos G."/>
            <person name="Plett J."/>
            <person name="Nagy L.G."/>
            <person name="Grigoriev I.V."/>
        </authorList>
    </citation>
    <scope>NUCLEOTIDE SEQUENCE</scope>
    <source>
        <strain evidence="2">CCBAS 213</strain>
    </source>
</reference>
<proteinExistence type="predicted"/>
<dbReference type="GeneID" id="85349507"/>
<organism evidence="2 3">
    <name type="scientific">Armillaria tabescens</name>
    <name type="common">Ringless honey mushroom</name>
    <name type="synonym">Agaricus tabescens</name>
    <dbReference type="NCBI Taxonomy" id="1929756"/>
    <lineage>
        <taxon>Eukaryota</taxon>
        <taxon>Fungi</taxon>
        <taxon>Dikarya</taxon>
        <taxon>Basidiomycota</taxon>
        <taxon>Agaricomycotina</taxon>
        <taxon>Agaricomycetes</taxon>
        <taxon>Agaricomycetidae</taxon>
        <taxon>Agaricales</taxon>
        <taxon>Marasmiineae</taxon>
        <taxon>Physalacriaceae</taxon>
        <taxon>Desarmillaria</taxon>
    </lineage>
</organism>
<gene>
    <name evidence="2" type="ORF">EV420DRAFT_1127780</name>
</gene>
<evidence type="ECO:0000256" key="1">
    <source>
        <dbReference type="SAM" id="SignalP"/>
    </source>
</evidence>
<protein>
    <recommendedName>
        <fullName evidence="4">Secreted protein</fullName>
    </recommendedName>
</protein>
<evidence type="ECO:0008006" key="4">
    <source>
        <dbReference type="Google" id="ProtNLM"/>
    </source>
</evidence>
<dbReference type="AlphaFoldDB" id="A0AA39JGK4"/>
<dbReference type="RefSeq" id="XP_060323804.1">
    <property type="nucleotide sequence ID" value="XM_060465959.1"/>
</dbReference>
<feature type="signal peptide" evidence="1">
    <location>
        <begin position="1"/>
        <end position="26"/>
    </location>
</feature>
<feature type="chain" id="PRO_5041308179" description="Secreted protein" evidence="1">
    <location>
        <begin position="27"/>
        <end position="100"/>
    </location>
</feature>
<comment type="caution">
    <text evidence="2">The sequence shown here is derived from an EMBL/GenBank/DDBJ whole genome shotgun (WGS) entry which is preliminary data.</text>
</comment>
<evidence type="ECO:0000313" key="2">
    <source>
        <dbReference type="EMBL" id="KAK0440949.1"/>
    </source>
</evidence>
<name>A0AA39JGK4_ARMTA</name>
<evidence type="ECO:0000313" key="3">
    <source>
        <dbReference type="Proteomes" id="UP001175211"/>
    </source>
</evidence>
<dbReference type="Proteomes" id="UP001175211">
    <property type="component" value="Unassembled WGS sequence"/>
</dbReference>
<keyword evidence="3" id="KW-1185">Reference proteome</keyword>
<keyword evidence="1" id="KW-0732">Signal</keyword>
<accession>A0AA39JGK4</accession>
<sequence>MSVDCLSLLLLPQGAVLCRLVVPTRATSSYALLTSLSVFVSYRRSVDGEKGYSASFYILITTLIRYGHSTSSQILPTFNPTPAFVFFSSSLHPPSAIFLR</sequence>
<dbReference type="EMBL" id="JAUEPS010000073">
    <property type="protein sequence ID" value="KAK0440949.1"/>
    <property type="molecule type" value="Genomic_DNA"/>
</dbReference>